<dbReference type="EMBL" id="CP061379">
    <property type="protein sequence ID" value="QPF94905.1"/>
    <property type="molecule type" value="Genomic_DNA"/>
</dbReference>
<organism evidence="1 2">
    <name type="scientific">Bradyrhizobium commune</name>
    <dbReference type="NCBI Taxonomy" id="83627"/>
    <lineage>
        <taxon>Bacteria</taxon>
        <taxon>Pseudomonadati</taxon>
        <taxon>Pseudomonadota</taxon>
        <taxon>Alphaproteobacteria</taxon>
        <taxon>Hyphomicrobiales</taxon>
        <taxon>Nitrobacteraceae</taxon>
        <taxon>Bradyrhizobium</taxon>
    </lineage>
</organism>
<dbReference type="AlphaFoldDB" id="A0A7S9H2C1"/>
<keyword evidence="2" id="KW-1185">Reference proteome</keyword>
<evidence type="ECO:0000313" key="2">
    <source>
        <dbReference type="Proteomes" id="UP000594621"/>
    </source>
</evidence>
<dbReference type="RefSeq" id="WP_195804370.1">
    <property type="nucleotide sequence ID" value="NZ_CP061379.1"/>
</dbReference>
<gene>
    <name evidence="1" type="ORF">IC761_17240</name>
</gene>
<sequence>MAARSGQPDDLFLRLLEPGSLLSNIVAARLKRFTSHNPPTHFGIENGWRWLFNPLHDAGGRGLLKYYRYFRHFKLNDRFYTTVALQFGRAEVHTIMFNRRDATAEEKAQLGESMQAARTYYEADPAFQAAVRRLNDIGISSEFAMIQEDQGAYNALWLYGRVSSLERLEALAADDAGYRSPAERAEAARRFRIFLLRNYLCNSKDYRERYADVGGSPYDDPRNWRKET</sequence>
<dbReference type="Proteomes" id="UP000594621">
    <property type="component" value="Chromosome"/>
</dbReference>
<evidence type="ECO:0000313" key="1">
    <source>
        <dbReference type="EMBL" id="QPF94905.1"/>
    </source>
</evidence>
<accession>A0A7S9H2C1</accession>
<name>A0A7S9H2C1_9BRAD</name>
<protein>
    <submittedName>
        <fullName evidence="1">Uncharacterized protein</fullName>
    </submittedName>
</protein>
<proteinExistence type="predicted"/>
<dbReference type="KEGG" id="bcou:IC761_17240"/>
<reference evidence="1 2" key="1">
    <citation type="submission" date="2020-09" db="EMBL/GenBank/DDBJ databases">
        <title>Complete genomes of bradyrhizobia occurring on native shrubby legumes in Australia.</title>
        <authorList>
            <person name="Lafay B."/>
        </authorList>
    </citation>
    <scope>NUCLEOTIDE SEQUENCE [LARGE SCALE GENOMIC DNA]</scope>
    <source>
        <strain evidence="1 2">BDV5040</strain>
    </source>
</reference>